<dbReference type="InterPro" id="IPR007145">
    <property type="entry name" value="MAP65_Ase1_PRC1"/>
</dbReference>
<feature type="region of interest" description="Disordered" evidence="2">
    <location>
        <begin position="212"/>
        <end position="237"/>
    </location>
</feature>
<evidence type="ECO:0000256" key="2">
    <source>
        <dbReference type="SAM" id="MobiDB-lite"/>
    </source>
</evidence>
<protein>
    <submittedName>
        <fullName evidence="3">Protein regulator of cytokinesis 1</fullName>
    </submittedName>
</protein>
<reference evidence="3" key="1">
    <citation type="submission" date="2016-01" db="EMBL/GenBank/DDBJ databases">
        <title>Reference transcriptome for the parasite Schistocephalus solidus: insights into the molecular evolution of parasitism.</title>
        <authorList>
            <person name="Hebert F.O."/>
            <person name="Grambauer S."/>
            <person name="Barber I."/>
            <person name="Landry C.R."/>
            <person name="Aubin-Horth N."/>
        </authorList>
    </citation>
    <scope>NUCLEOTIDE SEQUENCE</scope>
</reference>
<dbReference type="EMBL" id="GEEE01000578">
    <property type="protein sequence ID" value="JAP62647.1"/>
    <property type="molecule type" value="Transcribed_RNA"/>
</dbReference>
<name>A0A0V0JBG3_SCHSO</name>
<gene>
    <name evidence="3" type="primary">PRC1</name>
    <name evidence="3" type="ORF">TR96171</name>
</gene>
<dbReference type="AlphaFoldDB" id="A0A0V0JBG3"/>
<dbReference type="GO" id="GO:1990023">
    <property type="term" value="C:mitotic spindle midzone"/>
    <property type="evidence" value="ECO:0007669"/>
    <property type="project" value="TreeGrafter"/>
</dbReference>
<accession>A0A0V0JBG3</accession>
<dbReference type="GO" id="GO:0005737">
    <property type="term" value="C:cytoplasm"/>
    <property type="evidence" value="ECO:0007669"/>
    <property type="project" value="TreeGrafter"/>
</dbReference>
<dbReference type="PANTHER" id="PTHR19321:SF41">
    <property type="entry name" value="FASCETTO-RELATED"/>
    <property type="match status" value="1"/>
</dbReference>
<keyword evidence="1" id="KW-0175">Coiled coil</keyword>
<dbReference type="GO" id="GO:0051256">
    <property type="term" value="P:mitotic spindle midzone assembly"/>
    <property type="evidence" value="ECO:0007669"/>
    <property type="project" value="TreeGrafter"/>
</dbReference>
<dbReference type="GO" id="GO:0008017">
    <property type="term" value="F:microtubule binding"/>
    <property type="evidence" value="ECO:0007669"/>
    <property type="project" value="InterPro"/>
</dbReference>
<proteinExistence type="predicted"/>
<feature type="coiled-coil region" evidence="1">
    <location>
        <begin position="432"/>
        <end position="463"/>
    </location>
</feature>
<organism evidence="3">
    <name type="scientific">Schistocephalus solidus</name>
    <name type="common">Tapeworm</name>
    <dbReference type="NCBI Taxonomy" id="70667"/>
    <lineage>
        <taxon>Eukaryota</taxon>
        <taxon>Metazoa</taxon>
        <taxon>Spiralia</taxon>
        <taxon>Lophotrochozoa</taxon>
        <taxon>Platyhelminthes</taxon>
        <taxon>Cestoda</taxon>
        <taxon>Eucestoda</taxon>
        <taxon>Diphyllobothriidea</taxon>
        <taxon>Diphyllobothriidae</taxon>
        <taxon>Schistocephalus</taxon>
    </lineage>
</organism>
<dbReference type="PANTHER" id="PTHR19321">
    <property type="entry name" value="PROTEIN REGULATOR OF CYTOKINESIS 1 PRC1-RELATED"/>
    <property type="match status" value="1"/>
</dbReference>
<sequence>MDSGDAICSQLSAGLYKNADELATLWNYVGFEEVERVKRTQTLNALLEKVFAEFIQAENATVLELNTQIEACRRQTAEACQSLGLPPYLPERGLTICQLKKDLEQKLKELEAEQAQRKADYRRLRKELLQISVRMGLEDEFIKKKMNEFPPITSTLPSDGSVPTLKELTRLRSVLEEDQSSIEPLVSKFRSLQADILRLSADIDYQAQNEKEQSVMTDASPGEEEDCQNQIPADANGDHSADIDSEIRAMRANCSGALPTEADLEELANWRLRMVKEKARLVGSCDELRAYLRSMWTRLGRSQEDQEAFIAKCSGYKPTVLSLLEAEADACRKERLKTIHAYLPRLLSEITELARSCFVEAQELTIIEEFIGNEEALVDYLERRIEELKTIYQKHRQVYDGIAKFQSLWRALLEVEQRMRDPAILSNRGGILLKTEKEKKRLLKEVQKAEMETKAAIEQYETEKGEVFHLSNGKTFQEAAEEQWMELKGPRDSSSRAGKRNSSLIGRKTVSAGCDQGPPGAPV</sequence>
<dbReference type="Gene3D" id="1.20.58.1520">
    <property type="match status" value="1"/>
</dbReference>
<feature type="region of interest" description="Disordered" evidence="2">
    <location>
        <begin position="485"/>
        <end position="523"/>
    </location>
</feature>
<evidence type="ECO:0000313" key="3">
    <source>
        <dbReference type="EMBL" id="JAP62647.1"/>
    </source>
</evidence>
<evidence type="ECO:0000256" key="1">
    <source>
        <dbReference type="SAM" id="Coils"/>
    </source>
</evidence>
<feature type="coiled-coil region" evidence="1">
    <location>
        <begin position="100"/>
        <end position="127"/>
    </location>
</feature>
<dbReference type="Pfam" id="PF03999">
    <property type="entry name" value="MAP65_ASE1"/>
    <property type="match status" value="1"/>
</dbReference>